<dbReference type="Pfam" id="PF05045">
    <property type="entry name" value="RgpF"/>
    <property type="match status" value="1"/>
</dbReference>
<name>A0A7Y9EVY0_9MICO</name>
<proteinExistence type="predicted"/>
<comment type="caution">
    <text evidence="1">The sequence shown here is derived from an EMBL/GenBank/DDBJ whole genome shotgun (WGS) entry which is preliminary data.</text>
</comment>
<dbReference type="AlphaFoldDB" id="A0A7Y9EVY0"/>
<evidence type="ECO:0000313" key="2">
    <source>
        <dbReference type="Proteomes" id="UP000552045"/>
    </source>
</evidence>
<dbReference type="Proteomes" id="UP000552045">
    <property type="component" value="Unassembled WGS sequence"/>
</dbReference>
<gene>
    <name evidence="1" type="ORF">BKA02_001999</name>
</gene>
<accession>A0A7Y9EVY0</accession>
<evidence type="ECO:0000313" key="1">
    <source>
        <dbReference type="EMBL" id="NYD54944.1"/>
    </source>
</evidence>
<dbReference type="EC" id="2.4.1.-" evidence="1"/>
<keyword evidence="2" id="KW-1185">Reference proteome</keyword>
<dbReference type="GO" id="GO:0016757">
    <property type="term" value="F:glycosyltransferase activity"/>
    <property type="evidence" value="ECO:0007669"/>
    <property type="project" value="UniProtKB-KW"/>
</dbReference>
<dbReference type="InterPro" id="IPR007739">
    <property type="entry name" value="RgpF"/>
</dbReference>
<protein>
    <submittedName>
        <fullName evidence="1">Rhamnosyltransferase</fullName>
        <ecNumber evidence="1">2.4.1.-</ecNumber>
    </submittedName>
</protein>
<dbReference type="EMBL" id="JACCBH010000001">
    <property type="protein sequence ID" value="NYD54944.1"/>
    <property type="molecule type" value="Genomic_DNA"/>
</dbReference>
<keyword evidence="1" id="KW-0328">Glycosyltransferase</keyword>
<reference evidence="1 2" key="1">
    <citation type="submission" date="2020-07" db="EMBL/GenBank/DDBJ databases">
        <title>Sequencing the genomes of 1000 actinobacteria strains.</title>
        <authorList>
            <person name="Klenk H.-P."/>
        </authorList>
    </citation>
    <scope>NUCLEOTIDE SEQUENCE [LARGE SCALE GENOMIC DNA]</scope>
    <source>
        <strain evidence="1 2">DSM 22185</strain>
    </source>
</reference>
<keyword evidence="1" id="KW-0808">Transferase</keyword>
<organism evidence="1 2">
    <name type="scientific">Microbacterium pseudoresistens</name>
    <dbReference type="NCBI Taxonomy" id="640634"/>
    <lineage>
        <taxon>Bacteria</taxon>
        <taxon>Bacillati</taxon>
        <taxon>Actinomycetota</taxon>
        <taxon>Actinomycetes</taxon>
        <taxon>Micrococcales</taxon>
        <taxon>Microbacteriaceae</taxon>
        <taxon>Microbacterium</taxon>
    </lineage>
</organism>
<sequence>MGDRIAEFDEVLLTNDTWFGPVRPYGAVFDRMGERSVHFWGMTDHAREEPNPFTGKGVLPYHLQSFWIAVRREMFLSEEWARYWRELAEMPDYFDAVLKHEAVFTEVFAGHGFVHDVAYPSAEIGTKNASLYRAEALLDAGCPVLKRRPFMQWPPYLDHHAVVGRWTLQKAEELGYPVELFWQHAARTIPPKDLNTDAGALEVLPDIDLSYDPERPLRTVVIAHIFYVEMTDEMLDHADTLPGEYDLVVTTPDAERAEEIRAIIDARTGGHRAVEVRVLPSNDGRDQSAFLIACRDVLLSGEYELVVKIHSKKTPQDGYNVGRHFKEQQFENLLGGSGYTANLVALFQREPGLGMVFPPMIHIGYPTLGRGWSVNKPGAEKLAADLGIHVPLDDVSPLAPFGSMYVARPEALRLLVEHEWRYEQFGGAEAYRDGGTAHILERLPAYAAGELGYHVRTVATTEYVSISHTAMEYKLDEMAVTTPGYAYEQIELLRRAGFVGSGSAADFARMYMRINFPGTGARIRTLLSSDTLTGKVARSGRRQIARVRGLLRRGRRDAAE</sequence>